<reference evidence="1" key="1">
    <citation type="submission" date="2021-02" db="EMBL/GenBank/DDBJ databases">
        <authorList>
            <consortium name="DOE Joint Genome Institute"/>
            <person name="Ahrendt S."/>
            <person name="Looney B.P."/>
            <person name="Miyauchi S."/>
            <person name="Morin E."/>
            <person name="Drula E."/>
            <person name="Courty P.E."/>
            <person name="Chicoki N."/>
            <person name="Fauchery L."/>
            <person name="Kohler A."/>
            <person name="Kuo A."/>
            <person name="Labutti K."/>
            <person name="Pangilinan J."/>
            <person name="Lipzen A."/>
            <person name="Riley R."/>
            <person name="Andreopoulos W."/>
            <person name="He G."/>
            <person name="Johnson J."/>
            <person name="Barry K.W."/>
            <person name="Grigoriev I.V."/>
            <person name="Nagy L."/>
            <person name="Hibbett D."/>
            <person name="Henrissat B."/>
            <person name="Matheny P.B."/>
            <person name="Labbe J."/>
            <person name="Martin F."/>
        </authorList>
    </citation>
    <scope>NUCLEOTIDE SEQUENCE</scope>
    <source>
        <strain evidence="1">EC-137</strain>
    </source>
</reference>
<keyword evidence="2" id="KW-1185">Reference proteome</keyword>
<accession>A0ACB8QKN8</accession>
<reference evidence="1" key="2">
    <citation type="journal article" date="2022" name="New Phytol.">
        <title>Evolutionary transition to the ectomycorrhizal habit in the genomes of a hyperdiverse lineage of mushroom-forming fungi.</title>
        <authorList>
            <person name="Looney B."/>
            <person name="Miyauchi S."/>
            <person name="Morin E."/>
            <person name="Drula E."/>
            <person name="Courty P.E."/>
            <person name="Kohler A."/>
            <person name="Kuo A."/>
            <person name="LaButti K."/>
            <person name="Pangilinan J."/>
            <person name="Lipzen A."/>
            <person name="Riley R."/>
            <person name="Andreopoulos W."/>
            <person name="He G."/>
            <person name="Johnson J."/>
            <person name="Nolan M."/>
            <person name="Tritt A."/>
            <person name="Barry K.W."/>
            <person name="Grigoriev I.V."/>
            <person name="Nagy L.G."/>
            <person name="Hibbett D."/>
            <person name="Henrissat B."/>
            <person name="Matheny P.B."/>
            <person name="Labbe J."/>
            <person name="Martin F.M."/>
        </authorList>
    </citation>
    <scope>NUCLEOTIDE SEQUENCE</scope>
    <source>
        <strain evidence="1">EC-137</strain>
    </source>
</reference>
<sequence length="600" mass="64823">MESKLASVNEVSGKSFDYVIVGGGTAGLVLANRLSENPNRSVLVLEAGGAHFDDPSIYLPASYGKTMGNAEYDWGFSTVPQKHSDGVSYYWARGKGLGGSSAVNFYNWGRPCKGDIDAWEALGNPGWNWKNLLKYSMKSERFIPPPEDAMRNEGLTYDMSVHGTDGPLVVGFPNTRPGWDIDFTAALAKHGIEKLLDPQAGSHDGIGIDVGTVDPRTNKRTHASQAYLEPVLDRPNLTVLVNAPVIKIVSFINSGELVASGVEFAVDGKTYTTKASTEVILSAGAIKSPQLLELSGIGDTNVLGKLGIETKVDLPAVGTNVQDHLFCGVSFELTDEAAAKFNTVDPLLDPVEAQKHLELHKEGKGLFTVGLCGVAMNPLSKVTGRVKEIVALAPKTGSAPGLNEQYTIQHEWLAKEAPLLEVVSLPAFYSFPNPPTPGKKHMTLCATFNRPFSRGTIHAASTDALTHPEMDPHYLEEKFDEEAFVEQVKFIRRIAKTEPLAAHIAREVNPGPDINDTDLAPWVRKTMTTVHHVCGSTSMLPRDKGGVVDAQLKVYGTRNLRVIDLGIVPLHFSAHPQAAVYAIAEQDPEAADIIKGTFKA</sequence>
<comment type="caution">
    <text evidence="1">The sequence shown here is derived from an EMBL/GenBank/DDBJ whole genome shotgun (WGS) entry which is preliminary data.</text>
</comment>
<name>A0ACB8QKN8_9AGAM</name>
<evidence type="ECO:0000313" key="1">
    <source>
        <dbReference type="EMBL" id="KAI0031896.1"/>
    </source>
</evidence>
<dbReference type="Proteomes" id="UP000814128">
    <property type="component" value="Unassembled WGS sequence"/>
</dbReference>
<gene>
    <name evidence="1" type="ORF">K488DRAFT_71081</name>
</gene>
<organism evidence="1 2">
    <name type="scientific">Vararia minispora EC-137</name>
    <dbReference type="NCBI Taxonomy" id="1314806"/>
    <lineage>
        <taxon>Eukaryota</taxon>
        <taxon>Fungi</taxon>
        <taxon>Dikarya</taxon>
        <taxon>Basidiomycota</taxon>
        <taxon>Agaricomycotina</taxon>
        <taxon>Agaricomycetes</taxon>
        <taxon>Russulales</taxon>
        <taxon>Lachnocladiaceae</taxon>
        <taxon>Vararia</taxon>
    </lineage>
</organism>
<dbReference type="EMBL" id="MU273564">
    <property type="protein sequence ID" value="KAI0031896.1"/>
    <property type="molecule type" value="Genomic_DNA"/>
</dbReference>
<proteinExistence type="predicted"/>
<protein>
    <submittedName>
        <fullName evidence="1">GMC oxidoreductase</fullName>
    </submittedName>
</protein>
<evidence type="ECO:0000313" key="2">
    <source>
        <dbReference type="Proteomes" id="UP000814128"/>
    </source>
</evidence>